<dbReference type="AlphaFoldDB" id="A0A967DY19"/>
<evidence type="ECO:0000313" key="2">
    <source>
        <dbReference type="EMBL" id="NGZ89345.1"/>
    </source>
</evidence>
<evidence type="ECO:0000313" key="3">
    <source>
        <dbReference type="Proteomes" id="UP000643701"/>
    </source>
</evidence>
<dbReference type="GO" id="GO:0016020">
    <property type="term" value="C:membrane"/>
    <property type="evidence" value="ECO:0007669"/>
    <property type="project" value="InterPro"/>
</dbReference>
<dbReference type="PANTHER" id="PTHR42685:SF22">
    <property type="entry name" value="CONDITIONED MEDIUM FACTOR RECEPTOR 1"/>
    <property type="match status" value="1"/>
</dbReference>
<dbReference type="SUPFAM" id="SSF51905">
    <property type="entry name" value="FAD/NAD(P)-binding domain"/>
    <property type="match status" value="1"/>
</dbReference>
<proteinExistence type="predicted"/>
<dbReference type="PANTHER" id="PTHR42685">
    <property type="entry name" value="GERANYLGERANYL DIPHOSPHATE REDUCTASE"/>
    <property type="match status" value="1"/>
</dbReference>
<dbReference type="InterPro" id="IPR013698">
    <property type="entry name" value="Squalene_epoxidase"/>
</dbReference>
<protein>
    <submittedName>
        <fullName evidence="2">NAD-binding protein</fullName>
    </submittedName>
</protein>
<keyword evidence="3" id="KW-1185">Reference proteome</keyword>
<feature type="domain" description="Squalene epoxidase" evidence="1">
    <location>
        <begin position="238"/>
        <end position="314"/>
    </location>
</feature>
<sequence>MVNREIIVIGGGLAGLVTAIHLQNEGVKVTLIEKKAYPFHRVCGEYVSNEIKSYLVSLGVPLHHLDYKEISFFQLTALTGKPIKSKLPLGGFGVSRYGFDGLLYTYAKNLGVEFVFDQVMDYSFIDSQFEVTTKNTKFFSKLLVCAYGKRSVLDGQLQRSFFKNKTPWMGVKAHYQLAEFPDNLVELHNFEGGYCGLSKVETNHINCCYLIRLQQYQKFKNFEDLEKNVLSKNEYLKRFFENATLSFEKRLVISQVSFENKTRIEKNALMIGDTAGLIHPLCGNGMAMAIHSAKIVSECILDYQRHKNRLKLNSDFAKKWKISFKRRLFFGNLFQHLLLQPKLTNFALQLVGNNKFIFQQLIKQTHGKPLQ</sequence>
<organism evidence="2 3">
    <name type="scientific">Psychroflexus maritimus</name>
    <dbReference type="NCBI Taxonomy" id="2714865"/>
    <lineage>
        <taxon>Bacteria</taxon>
        <taxon>Pseudomonadati</taxon>
        <taxon>Bacteroidota</taxon>
        <taxon>Flavobacteriia</taxon>
        <taxon>Flavobacteriales</taxon>
        <taxon>Flavobacteriaceae</taxon>
        <taxon>Psychroflexus</taxon>
    </lineage>
</organism>
<dbReference type="RefSeq" id="WP_166399608.1">
    <property type="nucleotide sequence ID" value="NZ_JAANAS010000035.1"/>
</dbReference>
<dbReference type="EMBL" id="JAANAS010000035">
    <property type="protein sequence ID" value="NGZ89345.1"/>
    <property type="molecule type" value="Genomic_DNA"/>
</dbReference>
<accession>A0A967DY19</accession>
<comment type="caution">
    <text evidence="2">The sequence shown here is derived from an EMBL/GenBank/DDBJ whole genome shotgun (WGS) entry which is preliminary data.</text>
</comment>
<dbReference type="Pfam" id="PF13450">
    <property type="entry name" value="NAD_binding_8"/>
    <property type="match status" value="1"/>
</dbReference>
<reference evidence="2" key="1">
    <citation type="submission" date="2020-03" db="EMBL/GenBank/DDBJ databases">
        <title>Psychroflexus Maritimus sp. nov., isolate from marine sediment.</title>
        <authorList>
            <person name="Zhong Y.-L."/>
        </authorList>
    </citation>
    <scope>NUCLEOTIDE SEQUENCE</scope>
    <source>
        <strain evidence="2">C1</strain>
    </source>
</reference>
<dbReference type="InterPro" id="IPR050407">
    <property type="entry name" value="Geranylgeranyl_reductase"/>
</dbReference>
<dbReference type="PRINTS" id="PR00420">
    <property type="entry name" value="RNGMNOXGNASE"/>
</dbReference>
<dbReference type="InterPro" id="IPR036188">
    <property type="entry name" value="FAD/NAD-bd_sf"/>
</dbReference>
<dbReference type="Gene3D" id="3.50.50.60">
    <property type="entry name" value="FAD/NAD(P)-binding domain"/>
    <property type="match status" value="1"/>
</dbReference>
<gene>
    <name evidence="2" type="ORF">G7034_03670</name>
</gene>
<name>A0A967DY19_9FLAO</name>
<dbReference type="GO" id="GO:0050660">
    <property type="term" value="F:flavin adenine dinucleotide binding"/>
    <property type="evidence" value="ECO:0007669"/>
    <property type="project" value="InterPro"/>
</dbReference>
<dbReference type="Pfam" id="PF08491">
    <property type="entry name" value="SE"/>
    <property type="match status" value="1"/>
</dbReference>
<evidence type="ECO:0000259" key="1">
    <source>
        <dbReference type="Pfam" id="PF08491"/>
    </source>
</evidence>
<dbReference type="GO" id="GO:0004506">
    <property type="term" value="F:squalene monooxygenase activity"/>
    <property type="evidence" value="ECO:0007669"/>
    <property type="project" value="InterPro"/>
</dbReference>
<dbReference type="Proteomes" id="UP000643701">
    <property type="component" value="Unassembled WGS sequence"/>
</dbReference>